<keyword evidence="4" id="KW-1185">Reference proteome</keyword>
<name>A0A1G6TCH0_9BURK</name>
<keyword evidence="2" id="KW-0378">Hydrolase</keyword>
<dbReference type="Proteomes" id="UP000198781">
    <property type="component" value="Unassembled WGS sequence"/>
</dbReference>
<dbReference type="OrthoDB" id="9791276at2"/>
<dbReference type="RefSeq" id="WP_092743325.1">
    <property type="nucleotide sequence ID" value="NZ_FMZC01000005.1"/>
</dbReference>
<dbReference type="AlphaFoldDB" id="A0A1G6TCH0"/>
<protein>
    <submittedName>
        <fullName evidence="3">Nicotinamidase-related amidase</fullName>
    </submittedName>
</protein>
<organism evidence="3 4">
    <name type="scientific">Paracidovorax valerianellae</name>
    <dbReference type="NCBI Taxonomy" id="187868"/>
    <lineage>
        <taxon>Bacteria</taxon>
        <taxon>Pseudomonadati</taxon>
        <taxon>Pseudomonadota</taxon>
        <taxon>Betaproteobacteria</taxon>
        <taxon>Burkholderiales</taxon>
        <taxon>Comamonadaceae</taxon>
        <taxon>Paracidovorax</taxon>
    </lineage>
</organism>
<dbReference type="PANTHER" id="PTHR11080:SF2">
    <property type="entry name" value="LD05707P"/>
    <property type="match status" value="1"/>
</dbReference>
<dbReference type="Gene3D" id="3.40.50.850">
    <property type="entry name" value="Isochorismatase-like"/>
    <property type="match status" value="1"/>
</dbReference>
<dbReference type="InterPro" id="IPR036380">
    <property type="entry name" value="Isochorismatase-like_sf"/>
</dbReference>
<dbReference type="InterPro" id="IPR052347">
    <property type="entry name" value="Isochorismatase_Nicotinamidase"/>
</dbReference>
<reference evidence="3 4" key="1">
    <citation type="submission" date="2016-10" db="EMBL/GenBank/DDBJ databases">
        <authorList>
            <person name="de Groot N.N."/>
        </authorList>
    </citation>
    <scope>NUCLEOTIDE SEQUENCE [LARGE SCALE GENOMIC DNA]</scope>
    <source>
        <strain evidence="3 4">DSM 16619</strain>
    </source>
</reference>
<evidence type="ECO:0000313" key="4">
    <source>
        <dbReference type="Proteomes" id="UP000198781"/>
    </source>
</evidence>
<evidence type="ECO:0000256" key="2">
    <source>
        <dbReference type="ARBA" id="ARBA00022801"/>
    </source>
</evidence>
<dbReference type="EMBL" id="FMZC01000005">
    <property type="protein sequence ID" value="SDD26729.1"/>
    <property type="molecule type" value="Genomic_DNA"/>
</dbReference>
<gene>
    <name evidence="3" type="ORF">SAMN05192589_105119</name>
</gene>
<dbReference type="PANTHER" id="PTHR11080">
    <property type="entry name" value="PYRAZINAMIDASE/NICOTINAMIDASE"/>
    <property type="match status" value="1"/>
</dbReference>
<dbReference type="STRING" id="187868.SAMN05192589_105119"/>
<dbReference type="GO" id="GO:0016787">
    <property type="term" value="F:hydrolase activity"/>
    <property type="evidence" value="ECO:0007669"/>
    <property type="project" value="UniProtKB-KW"/>
</dbReference>
<evidence type="ECO:0000313" key="3">
    <source>
        <dbReference type="EMBL" id="SDD26729.1"/>
    </source>
</evidence>
<sequence length="287" mass="31198">MTRPSTTQLLLIDPQNDFCDLPTTWQPEHPINGQPMAPTLPVAGAHADLQRLAAFIRQAGGQLDGITVTLDSHQRYDVAHPTFWRQGDGGEFAPFTPITAAQVRAGAFVPRDAGAVARVLAYLDALESQGRYTLMVWPVHCEIGSWGHGVHADVLAACGAWQAQHQRAVHNVFKGTNPWTEHYSAIEAEVPDADDPATALNTRLLHALGTADRLVIAGEAGSHCVRATTEHIVQHLPRLQPGWHAGRIVLLTDCMSPVAGFETQQQDFLQAMRVQGAQLARSDEISL</sequence>
<evidence type="ECO:0000256" key="1">
    <source>
        <dbReference type="ARBA" id="ARBA00006336"/>
    </source>
</evidence>
<comment type="similarity">
    <text evidence="1">Belongs to the isochorismatase family.</text>
</comment>
<accession>A0A1G6TCH0</accession>
<dbReference type="SUPFAM" id="SSF52499">
    <property type="entry name" value="Isochorismatase-like hydrolases"/>
    <property type="match status" value="1"/>
</dbReference>
<proteinExistence type="inferred from homology"/>